<evidence type="ECO:0000313" key="1">
    <source>
        <dbReference type="EMBL" id="ACM39161.1"/>
    </source>
</evidence>
<gene>
    <name evidence="1" type="ordered locus">Avi_6168</name>
</gene>
<sequence>MRALSEQNIGDLKGATEASYVLGGGVTSFAVLTRVGVSTLSKYAGLGPENAQSLIPIDIAVEADKRARQPIILAEMARQLGYRLVPDDGSTNETSLCEHDALMLSLGAAKLAGVVADATADNRIDAREREDIIRAGLPLVRQVEEILLKARG</sequence>
<keyword evidence="2" id="KW-1185">Reference proteome</keyword>
<organism evidence="1 2">
    <name type="scientific">Allorhizobium ampelinum (strain ATCC BAA-846 / DSM 112012 / S4)</name>
    <name type="common">Agrobacterium vitis (strain S4)</name>
    <dbReference type="NCBI Taxonomy" id="311402"/>
    <lineage>
        <taxon>Bacteria</taxon>
        <taxon>Pseudomonadati</taxon>
        <taxon>Pseudomonadota</taxon>
        <taxon>Alphaproteobacteria</taxon>
        <taxon>Hyphomicrobiales</taxon>
        <taxon>Rhizobiaceae</taxon>
        <taxon>Rhizobium/Agrobacterium group</taxon>
        <taxon>Allorhizobium</taxon>
        <taxon>Allorhizobium ampelinum</taxon>
    </lineage>
</organism>
<protein>
    <submittedName>
        <fullName evidence="1">Uncharacterized protein</fullName>
    </submittedName>
</protein>
<dbReference type="HOGENOM" id="CLU_136013_0_0_5"/>
<reference evidence="1 2" key="1">
    <citation type="journal article" date="2009" name="J. Bacteriol.">
        <title>Genome sequences of three Agrobacterium biovars help elucidate the evolution of multichromosome genomes in bacteria.</title>
        <authorList>
            <person name="Slater S.C."/>
            <person name="Goldman B.S."/>
            <person name="Goodner B."/>
            <person name="Setubal J.C."/>
            <person name="Farrand S.K."/>
            <person name="Nester E.W."/>
            <person name="Burr T.J."/>
            <person name="Banta L."/>
            <person name="Dickerman A.W."/>
            <person name="Paulsen I."/>
            <person name="Otten L."/>
            <person name="Suen G."/>
            <person name="Welch R."/>
            <person name="Almeida N.F."/>
            <person name="Arnold F."/>
            <person name="Burton O.T."/>
            <person name="Du Z."/>
            <person name="Ewing A."/>
            <person name="Godsy E."/>
            <person name="Heisel S."/>
            <person name="Houmiel K.L."/>
            <person name="Jhaveri J."/>
            <person name="Lu J."/>
            <person name="Miller N.M."/>
            <person name="Norton S."/>
            <person name="Chen Q."/>
            <person name="Phoolcharoen W."/>
            <person name="Ohlin V."/>
            <person name="Ondrusek D."/>
            <person name="Pride N."/>
            <person name="Stricklin S.L."/>
            <person name="Sun J."/>
            <person name="Wheeler C."/>
            <person name="Wilson L."/>
            <person name="Zhu H."/>
            <person name="Wood D.W."/>
        </authorList>
    </citation>
    <scope>NUCLEOTIDE SEQUENCE [LARGE SCALE GENOMIC DNA]</scope>
    <source>
        <strain evidence="2">S4 / ATCC BAA-846</strain>
    </source>
</reference>
<dbReference type="RefSeq" id="WP_012654403.1">
    <property type="nucleotide sequence ID" value="NC_011988.1"/>
</dbReference>
<proteinExistence type="predicted"/>
<dbReference type="AlphaFoldDB" id="B9K2R3"/>
<dbReference type="EMBL" id="CP000634">
    <property type="protein sequence ID" value="ACM39161.1"/>
    <property type="molecule type" value="Genomic_DNA"/>
</dbReference>
<accession>B9K2R3</accession>
<name>B9K2R3_ALLAM</name>
<evidence type="ECO:0000313" key="2">
    <source>
        <dbReference type="Proteomes" id="UP000001596"/>
    </source>
</evidence>
<dbReference type="KEGG" id="avi:Avi_6168"/>
<dbReference type="eggNOG" id="ENOG5033GZS">
    <property type="taxonomic scope" value="Bacteria"/>
</dbReference>
<dbReference type="Proteomes" id="UP000001596">
    <property type="component" value="Chromosome 2"/>
</dbReference>
<dbReference type="STRING" id="311402.Avi_6168"/>